<proteinExistence type="predicted"/>
<name>A0ABW1ZRG4_9DEIO</name>
<evidence type="ECO:0000256" key="1">
    <source>
        <dbReference type="SAM" id="MobiDB-lite"/>
    </source>
</evidence>
<dbReference type="EMBL" id="JBHSWB010000002">
    <property type="protein sequence ID" value="MFC6663077.1"/>
    <property type="molecule type" value="Genomic_DNA"/>
</dbReference>
<accession>A0ABW1ZRG4</accession>
<gene>
    <name evidence="2" type="ORF">ACFP90_23820</name>
</gene>
<dbReference type="Proteomes" id="UP001596317">
    <property type="component" value="Unassembled WGS sequence"/>
</dbReference>
<sequence>MSRKRGQKQPAFTEEQRVVLQLMEQEVSEDTAARINAAIRKAYAHAHEEASADPDTTLAKQTFSSLLPNLINRYLRAALFPKTSGVRIRVALNPTKTNAFIYMNFGRLKVAPFKTRTPTTKPSPKAYLRLLQQRERIELTDPPEEVRPMSEDVIGALQFGHTFEFGVPAEPEFIRLSAYEQDGRRFGAYIDMMERAAGRMARVLEEMVITPLIAPVSPALPAASEPKLVTTRRRRGEPAAQDVPSTTEEQKTS</sequence>
<organism evidence="2 3">
    <name type="scientific">Deinococcus multiflagellatus</name>
    <dbReference type="NCBI Taxonomy" id="1656887"/>
    <lineage>
        <taxon>Bacteria</taxon>
        <taxon>Thermotogati</taxon>
        <taxon>Deinococcota</taxon>
        <taxon>Deinococci</taxon>
        <taxon>Deinococcales</taxon>
        <taxon>Deinococcaceae</taxon>
        <taxon>Deinococcus</taxon>
    </lineage>
</organism>
<keyword evidence="3" id="KW-1185">Reference proteome</keyword>
<feature type="region of interest" description="Disordered" evidence="1">
    <location>
        <begin position="221"/>
        <end position="253"/>
    </location>
</feature>
<dbReference type="RefSeq" id="WP_224611999.1">
    <property type="nucleotide sequence ID" value="NZ_JAIQXV010000022.1"/>
</dbReference>
<protein>
    <submittedName>
        <fullName evidence="2">Uncharacterized protein</fullName>
    </submittedName>
</protein>
<evidence type="ECO:0000313" key="3">
    <source>
        <dbReference type="Proteomes" id="UP001596317"/>
    </source>
</evidence>
<evidence type="ECO:0000313" key="2">
    <source>
        <dbReference type="EMBL" id="MFC6663077.1"/>
    </source>
</evidence>
<reference evidence="3" key="1">
    <citation type="journal article" date="2019" name="Int. J. Syst. Evol. Microbiol.">
        <title>The Global Catalogue of Microorganisms (GCM) 10K type strain sequencing project: providing services to taxonomists for standard genome sequencing and annotation.</title>
        <authorList>
            <consortium name="The Broad Institute Genomics Platform"/>
            <consortium name="The Broad Institute Genome Sequencing Center for Infectious Disease"/>
            <person name="Wu L."/>
            <person name="Ma J."/>
        </authorList>
    </citation>
    <scope>NUCLEOTIDE SEQUENCE [LARGE SCALE GENOMIC DNA]</scope>
    <source>
        <strain evidence="3">CCUG 63830</strain>
    </source>
</reference>
<comment type="caution">
    <text evidence="2">The sequence shown here is derived from an EMBL/GenBank/DDBJ whole genome shotgun (WGS) entry which is preliminary data.</text>
</comment>